<dbReference type="InterPro" id="IPR036291">
    <property type="entry name" value="NAD(P)-bd_dom_sf"/>
</dbReference>
<protein>
    <recommendedName>
        <fullName evidence="1">NAD-dependent epimerase/dehydratase domain-containing protein</fullName>
    </recommendedName>
</protein>
<organism evidence="2 3">
    <name type="scientific">Paenibacillus tyrfis</name>
    <dbReference type="NCBI Taxonomy" id="1501230"/>
    <lineage>
        <taxon>Bacteria</taxon>
        <taxon>Bacillati</taxon>
        <taxon>Bacillota</taxon>
        <taxon>Bacilli</taxon>
        <taxon>Bacillales</taxon>
        <taxon>Paenibacillaceae</taxon>
        <taxon>Paenibacillus</taxon>
    </lineage>
</organism>
<dbReference type="InterPro" id="IPR050177">
    <property type="entry name" value="Lipid_A_modif_metabolic_enz"/>
</dbReference>
<dbReference type="eggNOG" id="COG0451">
    <property type="taxonomic scope" value="Bacteria"/>
</dbReference>
<dbReference type="Proteomes" id="UP000028123">
    <property type="component" value="Unassembled WGS sequence"/>
</dbReference>
<dbReference type="RefSeq" id="WP_036681366.1">
    <property type="nucleotide sequence ID" value="NZ_JNVM01000010.1"/>
</dbReference>
<reference evidence="2 3" key="1">
    <citation type="submission" date="2014-06" db="EMBL/GenBank/DDBJ databases">
        <title>Draft genome sequence of Paenibacillus sp. MSt1.</title>
        <authorList>
            <person name="Aw Y.K."/>
            <person name="Ong K.S."/>
            <person name="Gan H.M."/>
            <person name="Lee S.M."/>
        </authorList>
    </citation>
    <scope>NUCLEOTIDE SEQUENCE [LARGE SCALE GENOMIC DNA]</scope>
    <source>
        <strain evidence="2 3">MSt1</strain>
    </source>
</reference>
<dbReference type="InterPro" id="IPR001509">
    <property type="entry name" value="Epimerase_deHydtase"/>
</dbReference>
<evidence type="ECO:0000259" key="1">
    <source>
        <dbReference type="Pfam" id="PF01370"/>
    </source>
</evidence>
<dbReference type="OrthoDB" id="9809586at2"/>
<accession>A0A081P3V9</accession>
<dbReference type="AlphaFoldDB" id="A0A081P3V9"/>
<dbReference type="Gene3D" id="3.40.50.720">
    <property type="entry name" value="NAD(P)-binding Rossmann-like Domain"/>
    <property type="match status" value="1"/>
</dbReference>
<evidence type="ECO:0000313" key="3">
    <source>
        <dbReference type="Proteomes" id="UP000028123"/>
    </source>
</evidence>
<evidence type="ECO:0000313" key="2">
    <source>
        <dbReference type="EMBL" id="KEQ25382.1"/>
    </source>
</evidence>
<name>A0A081P3V9_9BACL</name>
<sequence>MKLLILGGTVFLGYHLAQSALRFGHEVTLFTRGITNPEILPEAEKLRGDRDGNLSALKGRRWDAVVDTSAYVPRIVKQSAERLADCVEHYTFVSSISVYRDFSKPGVHEGDPVGELDDPASENVRKHYGELKALCERQLEELMPGRALNVRSGLIVGPQDPTDRFAFWPIRIRKGGRVLAPGRPEARLQFIDVRDLSDWIIRMAEAKTAGTFNAVGPAEPLTMRRLLEACAWVTGGDPELVWVGDEFLHSRGASPWDEIPLWFPVHAGLESFTHYMNISVEKALAAGLTFRTLEDTIAAALEWCDARPPVPGRSMGLDPDKEARWLAEWDELG</sequence>
<feature type="domain" description="NAD-dependent epimerase/dehydratase" evidence="1">
    <location>
        <begin position="4"/>
        <end position="211"/>
    </location>
</feature>
<dbReference type="PANTHER" id="PTHR43245:SF13">
    <property type="entry name" value="UDP-D-APIOSE_UDP-D-XYLOSE SYNTHASE 2"/>
    <property type="match status" value="1"/>
</dbReference>
<keyword evidence="3" id="KW-1185">Reference proteome</keyword>
<proteinExistence type="predicted"/>
<dbReference type="Pfam" id="PF01370">
    <property type="entry name" value="Epimerase"/>
    <property type="match status" value="1"/>
</dbReference>
<gene>
    <name evidence="2" type="ORF">ET33_01175</name>
</gene>
<dbReference type="PANTHER" id="PTHR43245">
    <property type="entry name" value="BIFUNCTIONAL POLYMYXIN RESISTANCE PROTEIN ARNA"/>
    <property type="match status" value="1"/>
</dbReference>
<dbReference type="SUPFAM" id="SSF51735">
    <property type="entry name" value="NAD(P)-binding Rossmann-fold domains"/>
    <property type="match status" value="1"/>
</dbReference>
<comment type="caution">
    <text evidence="2">The sequence shown here is derived from an EMBL/GenBank/DDBJ whole genome shotgun (WGS) entry which is preliminary data.</text>
</comment>
<dbReference type="EMBL" id="JNVM01000010">
    <property type="protein sequence ID" value="KEQ25382.1"/>
    <property type="molecule type" value="Genomic_DNA"/>
</dbReference>